<evidence type="ECO:0000259" key="1">
    <source>
        <dbReference type="Pfam" id="PF07872"/>
    </source>
</evidence>
<dbReference type="EMBL" id="BAUV01000003">
    <property type="protein sequence ID" value="GAE33683.1"/>
    <property type="molecule type" value="Genomic_DNA"/>
</dbReference>
<name>W4QPU1_HALA3</name>
<dbReference type="RefSeq" id="WP_035662087.1">
    <property type="nucleotide sequence ID" value="NZ_BAUV01000003.1"/>
</dbReference>
<proteinExistence type="predicted"/>
<gene>
    <name evidence="2" type="ORF">JCM9157_704</name>
</gene>
<comment type="caution">
    <text evidence="2">The sequence shown here is derived from an EMBL/GenBank/DDBJ whole genome shotgun (WGS) entry which is preliminary data.</text>
</comment>
<organism evidence="2 3">
    <name type="scientific">Halalkalibacter akibai (strain ATCC 43226 / DSM 21942 / CIP 109018 / JCM 9157 / 1139)</name>
    <name type="common">Bacillus akibai</name>
    <dbReference type="NCBI Taxonomy" id="1236973"/>
    <lineage>
        <taxon>Bacteria</taxon>
        <taxon>Bacillati</taxon>
        <taxon>Bacillota</taxon>
        <taxon>Bacilli</taxon>
        <taxon>Bacillales</taxon>
        <taxon>Bacillaceae</taxon>
        <taxon>Halalkalibacter</taxon>
    </lineage>
</organism>
<evidence type="ECO:0000313" key="3">
    <source>
        <dbReference type="Proteomes" id="UP000018896"/>
    </source>
</evidence>
<dbReference type="Pfam" id="PF07872">
    <property type="entry name" value="DUF1659"/>
    <property type="match status" value="1"/>
</dbReference>
<keyword evidence="3" id="KW-1185">Reference proteome</keyword>
<accession>W4QPU1</accession>
<evidence type="ECO:0000313" key="2">
    <source>
        <dbReference type="EMBL" id="GAE33683.1"/>
    </source>
</evidence>
<dbReference type="STRING" id="1236973.JCM9157_704"/>
<dbReference type="OrthoDB" id="48766at2"/>
<reference evidence="2 3" key="1">
    <citation type="journal article" date="2014" name="Genome Announc.">
        <title>Draft Genome Sequences of Three Alkaliphilic Bacillus Strains, Bacillus wakoensis JCM 9140T, Bacillus akibai JCM 9157T, and Bacillus hemicellulosilyticus JCM 9152T.</title>
        <authorList>
            <person name="Yuki M."/>
            <person name="Oshima K."/>
            <person name="Suda W."/>
            <person name="Oshida Y."/>
            <person name="Kitamura K."/>
            <person name="Iida T."/>
            <person name="Hattori M."/>
            <person name="Ohkuma M."/>
        </authorList>
    </citation>
    <scope>NUCLEOTIDE SEQUENCE [LARGE SCALE GENOMIC DNA]</scope>
    <source>
        <strain evidence="2 3">JCM 9157</strain>
    </source>
</reference>
<feature type="domain" description="DUF1659" evidence="1">
    <location>
        <begin position="2"/>
        <end position="66"/>
    </location>
</feature>
<sequence>MLIDSRLVLVFTNGVDMDGKDISKSKSFNNIKPTATDLQLTAVVSALAPLQEWTLIKADRTNIHSLA</sequence>
<protein>
    <recommendedName>
        <fullName evidence="1">DUF1659 domain-containing protein</fullName>
    </recommendedName>
</protein>
<dbReference type="Proteomes" id="UP000018896">
    <property type="component" value="Unassembled WGS sequence"/>
</dbReference>
<dbReference type="AlphaFoldDB" id="W4QPU1"/>
<dbReference type="InterPro" id="IPR012454">
    <property type="entry name" value="DUF1659"/>
</dbReference>